<dbReference type="InterPro" id="IPR029069">
    <property type="entry name" value="HotDog_dom_sf"/>
</dbReference>
<keyword evidence="6" id="KW-0443">Lipid metabolism</keyword>
<dbReference type="PANTHER" id="PTHR31727:SF6">
    <property type="entry name" value="OLEOYL-ACYL CARRIER PROTEIN THIOESTERASE 1, CHLOROPLASTIC"/>
    <property type="match status" value="1"/>
</dbReference>
<keyword evidence="2" id="KW-0444">Lipid biosynthesis</keyword>
<reference evidence="10 11" key="1">
    <citation type="journal article" date="2015" name="Genome Announc.">
        <title>Expanding the biotechnology potential of lactobacilli through comparative genomics of 213 strains and associated genera.</title>
        <authorList>
            <person name="Sun Z."/>
            <person name="Harris H.M."/>
            <person name="McCann A."/>
            <person name="Guo C."/>
            <person name="Argimon S."/>
            <person name="Zhang W."/>
            <person name="Yang X."/>
            <person name="Jeffery I.B."/>
            <person name="Cooney J.C."/>
            <person name="Kagawa T.F."/>
            <person name="Liu W."/>
            <person name="Song Y."/>
            <person name="Salvetti E."/>
            <person name="Wrobel A."/>
            <person name="Rasinkangas P."/>
            <person name="Parkhill J."/>
            <person name="Rea M.C."/>
            <person name="O'Sullivan O."/>
            <person name="Ritari J."/>
            <person name="Douillard F.P."/>
            <person name="Paul Ross R."/>
            <person name="Yang R."/>
            <person name="Briner A.E."/>
            <person name="Felis G.E."/>
            <person name="de Vos W.M."/>
            <person name="Barrangou R."/>
            <person name="Klaenhammer T.R."/>
            <person name="Caufield P.W."/>
            <person name="Cui Y."/>
            <person name="Zhang H."/>
            <person name="O'Toole P.W."/>
        </authorList>
    </citation>
    <scope>NUCLEOTIDE SEQUENCE [LARGE SCALE GENOMIC DNA]</scope>
    <source>
        <strain evidence="10 11">DSM 15814</strain>
    </source>
</reference>
<comment type="similarity">
    <text evidence="1">Belongs to the acyl-ACP thioesterase family.</text>
</comment>
<dbReference type="SUPFAM" id="SSF54637">
    <property type="entry name" value="Thioesterase/thiol ester dehydrase-isomerase"/>
    <property type="match status" value="2"/>
</dbReference>
<dbReference type="RefSeq" id="WP_017262132.1">
    <property type="nucleotide sequence ID" value="NZ_AUAW01000005.1"/>
</dbReference>
<dbReference type="Gene3D" id="3.10.129.10">
    <property type="entry name" value="Hotdog Thioesterase"/>
    <property type="match status" value="1"/>
</dbReference>
<proteinExistence type="inferred from homology"/>
<dbReference type="GO" id="GO:0000036">
    <property type="term" value="F:acyl carrier activity"/>
    <property type="evidence" value="ECO:0007669"/>
    <property type="project" value="TreeGrafter"/>
</dbReference>
<keyword evidence="11" id="KW-1185">Reference proteome</keyword>
<evidence type="ECO:0000313" key="11">
    <source>
        <dbReference type="Proteomes" id="UP000051999"/>
    </source>
</evidence>
<dbReference type="Pfam" id="PF01643">
    <property type="entry name" value="Acyl-ACP_TE"/>
    <property type="match status" value="1"/>
</dbReference>
<evidence type="ECO:0000259" key="9">
    <source>
        <dbReference type="Pfam" id="PF20791"/>
    </source>
</evidence>
<keyword evidence="3" id="KW-0378">Hydrolase</keyword>
<dbReference type="Pfam" id="PF20791">
    <property type="entry name" value="Acyl-ACP_TE_C"/>
    <property type="match status" value="1"/>
</dbReference>
<evidence type="ECO:0000256" key="4">
    <source>
        <dbReference type="ARBA" id="ARBA00022832"/>
    </source>
</evidence>
<dbReference type="eggNOG" id="COG3884">
    <property type="taxonomic scope" value="Bacteria"/>
</dbReference>
<evidence type="ECO:0000256" key="7">
    <source>
        <dbReference type="ARBA" id="ARBA00023160"/>
    </source>
</evidence>
<protein>
    <submittedName>
        <fullName evidence="10">Oleoyl-ACP thioesterase</fullName>
    </submittedName>
</protein>
<dbReference type="PANTHER" id="PTHR31727">
    <property type="entry name" value="OLEOYL-ACYL CARRIER PROTEIN THIOESTERASE 1, CHLOROPLASTIC"/>
    <property type="match status" value="1"/>
</dbReference>
<dbReference type="EMBL" id="AZFF01000003">
    <property type="protein sequence ID" value="KRL56500.1"/>
    <property type="molecule type" value="Genomic_DNA"/>
</dbReference>
<dbReference type="InterPro" id="IPR049427">
    <property type="entry name" value="Acyl-ACP_TE_C"/>
</dbReference>
<evidence type="ECO:0000256" key="5">
    <source>
        <dbReference type="ARBA" id="ARBA00022946"/>
    </source>
</evidence>
<comment type="caution">
    <text evidence="10">The sequence shown here is derived from an EMBL/GenBank/DDBJ whole genome shotgun (WGS) entry which is preliminary data.</text>
</comment>
<accession>A0A0R1RNA7</accession>
<keyword evidence="5" id="KW-0809">Transit peptide</keyword>
<dbReference type="InterPro" id="IPR045023">
    <property type="entry name" value="FATA/B"/>
</dbReference>
<evidence type="ECO:0000313" key="10">
    <source>
        <dbReference type="EMBL" id="KRL56500.1"/>
    </source>
</evidence>
<feature type="domain" description="Acyl-ACP thioesterase-like C-terminal" evidence="9">
    <location>
        <begin position="153"/>
        <end position="250"/>
    </location>
</feature>
<dbReference type="Proteomes" id="UP000051999">
    <property type="component" value="Unassembled WGS sequence"/>
</dbReference>
<dbReference type="PATRIC" id="fig|1114972.6.peg.1615"/>
<name>A0A0R1RNA7_9LACO</name>
<organism evidence="10 11">
    <name type="scientific">Furfurilactobacillus rossiae DSM 15814</name>
    <dbReference type="NCBI Taxonomy" id="1114972"/>
    <lineage>
        <taxon>Bacteria</taxon>
        <taxon>Bacillati</taxon>
        <taxon>Bacillota</taxon>
        <taxon>Bacilli</taxon>
        <taxon>Lactobacillales</taxon>
        <taxon>Lactobacillaceae</taxon>
        <taxon>Furfurilactobacillus</taxon>
    </lineage>
</organism>
<dbReference type="OrthoDB" id="9801517at2"/>
<dbReference type="STRING" id="1114972.FD35_GL001587"/>
<dbReference type="InterPro" id="IPR002864">
    <property type="entry name" value="Acyl-ACP_thioesterase_NHD"/>
</dbReference>
<keyword evidence="7" id="KW-0275">Fatty acid biosynthesis</keyword>
<evidence type="ECO:0000256" key="6">
    <source>
        <dbReference type="ARBA" id="ARBA00023098"/>
    </source>
</evidence>
<evidence type="ECO:0000256" key="1">
    <source>
        <dbReference type="ARBA" id="ARBA00006500"/>
    </source>
</evidence>
<feature type="domain" description="Acyl-ACP thioesterase N-terminal hotdog" evidence="8">
    <location>
        <begin position="5"/>
        <end position="133"/>
    </location>
</feature>
<gene>
    <name evidence="10" type="ORF">FD35_GL001587</name>
</gene>
<dbReference type="CDD" id="cd00586">
    <property type="entry name" value="4HBT"/>
    <property type="match status" value="2"/>
</dbReference>
<evidence type="ECO:0000259" key="8">
    <source>
        <dbReference type="Pfam" id="PF01643"/>
    </source>
</evidence>
<dbReference type="GO" id="GO:0016297">
    <property type="term" value="F:fatty acyl-[ACP] hydrolase activity"/>
    <property type="evidence" value="ECO:0007669"/>
    <property type="project" value="InterPro"/>
</dbReference>
<evidence type="ECO:0000256" key="2">
    <source>
        <dbReference type="ARBA" id="ARBA00022516"/>
    </source>
</evidence>
<dbReference type="AlphaFoldDB" id="A0A0R1RNA7"/>
<evidence type="ECO:0000256" key="3">
    <source>
        <dbReference type="ARBA" id="ARBA00022801"/>
    </source>
</evidence>
<keyword evidence="4" id="KW-0276">Fatty acid metabolism</keyword>
<sequence>MTQQNRYDEEHKIQYYETDLTGKVTLGMLINMLVLTSYDQADSFGVGTDYMLSKGYGWVIAQYEIDIKRLPRDHEKVRLVTEATSNNRYFAYRQFFLEDDQGNELVHVDTICVVMDLTARKMVAIPDDAVAPYHSEVVKRIPRLSRPASFEESDVAATKTYRVRYFDLDSNHHVNNSHYFDWMMDALDEEFLIHHELCHLAIRFENEVRYGHVVKSEVTAPVNNEDGTATTHHHIMGNDERYAEATLTWRPLSATTVD</sequence>